<sequence>MSSATAVDLSESKQAGLRALYIAMAIVPTVIVLIRAWSRALLPVSPTSIISTKFWWDDWTAFAAAAINIAVCGLGIKLIDLGLGLHVQAVPPENIEKFLKLLWIIYYIFDTGTAVGKTSALFFYARIFSASHSKFKYALWLVHALNVAWLLTILLCVTFMCDPIRKAWDITLPGKCLNTGILWTGSGVTSLLIDVIILIMPLPMLWKLKLKLIRRIQVVGVFICGYLVVVVSIGRVVTIIQAGTQLSLDPTYNISTPVLWLGSEIAISVISVSIPSVFFLVQQVHRKGFWSIVPTSTNLRGNSHTGTHDHLRDEEDDGLVARTHNYPYLSQTKATAEFSGANERQESIAHSGIIVMHNIEVV</sequence>
<dbReference type="InParanoid" id="A0A423VCD1"/>
<reference evidence="8 9" key="1">
    <citation type="submission" date="2015-09" db="EMBL/GenBank/DDBJ databases">
        <title>Host preference determinants of Valsa canker pathogens revealed by comparative genomics.</title>
        <authorList>
            <person name="Yin Z."/>
            <person name="Huang L."/>
        </authorList>
    </citation>
    <scope>NUCLEOTIDE SEQUENCE [LARGE SCALE GENOMIC DNA]</scope>
    <source>
        <strain evidence="8 9">SXYLt</strain>
    </source>
</reference>
<dbReference type="OrthoDB" id="3934549at2759"/>
<protein>
    <recommendedName>
        <fullName evidence="7">Rhodopsin domain-containing protein</fullName>
    </recommendedName>
</protein>
<feature type="transmembrane region" description="Helical" evidence="6">
    <location>
        <begin position="59"/>
        <end position="83"/>
    </location>
</feature>
<evidence type="ECO:0000256" key="1">
    <source>
        <dbReference type="ARBA" id="ARBA00004141"/>
    </source>
</evidence>
<feature type="transmembrane region" description="Helical" evidence="6">
    <location>
        <begin position="137"/>
        <end position="160"/>
    </location>
</feature>
<dbReference type="Pfam" id="PF20684">
    <property type="entry name" value="Fung_rhodopsin"/>
    <property type="match status" value="1"/>
</dbReference>
<gene>
    <name evidence="8" type="ORF">VPNG_10241</name>
</gene>
<evidence type="ECO:0000313" key="8">
    <source>
        <dbReference type="EMBL" id="ROV88574.1"/>
    </source>
</evidence>
<keyword evidence="4 6" id="KW-0472">Membrane</keyword>
<evidence type="ECO:0000256" key="5">
    <source>
        <dbReference type="ARBA" id="ARBA00038359"/>
    </source>
</evidence>
<dbReference type="InterPro" id="IPR049326">
    <property type="entry name" value="Rhodopsin_dom_fungi"/>
</dbReference>
<dbReference type="PANTHER" id="PTHR33048">
    <property type="entry name" value="PTH11-LIKE INTEGRAL MEMBRANE PROTEIN (AFU_ORTHOLOGUE AFUA_5G11245)"/>
    <property type="match status" value="1"/>
</dbReference>
<accession>A0A423VCD1</accession>
<evidence type="ECO:0000256" key="6">
    <source>
        <dbReference type="SAM" id="Phobius"/>
    </source>
</evidence>
<name>A0A423VCD1_9PEZI</name>
<dbReference type="PANTHER" id="PTHR33048:SF47">
    <property type="entry name" value="INTEGRAL MEMBRANE PROTEIN-RELATED"/>
    <property type="match status" value="1"/>
</dbReference>
<feature type="transmembrane region" description="Helical" evidence="6">
    <location>
        <begin position="180"/>
        <end position="206"/>
    </location>
</feature>
<feature type="domain" description="Rhodopsin" evidence="7">
    <location>
        <begin position="50"/>
        <end position="281"/>
    </location>
</feature>
<comment type="caution">
    <text evidence="8">The sequence shown here is derived from an EMBL/GenBank/DDBJ whole genome shotgun (WGS) entry which is preliminary data.</text>
</comment>
<feature type="transmembrane region" description="Helical" evidence="6">
    <location>
        <begin position="103"/>
        <end position="125"/>
    </location>
</feature>
<comment type="subcellular location">
    <subcellularLocation>
        <location evidence="1">Membrane</location>
        <topology evidence="1">Multi-pass membrane protein</topology>
    </subcellularLocation>
</comment>
<organism evidence="8 9">
    <name type="scientific">Cytospora leucostoma</name>
    <dbReference type="NCBI Taxonomy" id="1230097"/>
    <lineage>
        <taxon>Eukaryota</taxon>
        <taxon>Fungi</taxon>
        <taxon>Dikarya</taxon>
        <taxon>Ascomycota</taxon>
        <taxon>Pezizomycotina</taxon>
        <taxon>Sordariomycetes</taxon>
        <taxon>Sordariomycetidae</taxon>
        <taxon>Diaporthales</taxon>
        <taxon>Cytosporaceae</taxon>
        <taxon>Cytospora</taxon>
    </lineage>
</organism>
<dbReference type="GO" id="GO:0016020">
    <property type="term" value="C:membrane"/>
    <property type="evidence" value="ECO:0007669"/>
    <property type="project" value="UniProtKB-SubCell"/>
</dbReference>
<comment type="similarity">
    <text evidence="5">Belongs to the SAT4 family.</text>
</comment>
<evidence type="ECO:0000256" key="4">
    <source>
        <dbReference type="ARBA" id="ARBA00023136"/>
    </source>
</evidence>
<evidence type="ECO:0000259" key="7">
    <source>
        <dbReference type="Pfam" id="PF20684"/>
    </source>
</evidence>
<keyword evidence="3 6" id="KW-1133">Transmembrane helix</keyword>
<keyword evidence="9" id="KW-1185">Reference proteome</keyword>
<feature type="transmembrane region" description="Helical" evidence="6">
    <location>
        <begin position="20"/>
        <end position="38"/>
    </location>
</feature>
<feature type="transmembrane region" description="Helical" evidence="6">
    <location>
        <begin position="218"/>
        <end position="240"/>
    </location>
</feature>
<evidence type="ECO:0000313" key="9">
    <source>
        <dbReference type="Proteomes" id="UP000285146"/>
    </source>
</evidence>
<evidence type="ECO:0000256" key="2">
    <source>
        <dbReference type="ARBA" id="ARBA00022692"/>
    </source>
</evidence>
<keyword evidence="2 6" id="KW-0812">Transmembrane</keyword>
<dbReference type="AlphaFoldDB" id="A0A423VCD1"/>
<proteinExistence type="inferred from homology"/>
<feature type="transmembrane region" description="Helical" evidence="6">
    <location>
        <begin position="260"/>
        <end position="281"/>
    </location>
</feature>
<dbReference type="EMBL" id="LKEB01000116">
    <property type="protein sequence ID" value="ROV88574.1"/>
    <property type="molecule type" value="Genomic_DNA"/>
</dbReference>
<dbReference type="Proteomes" id="UP000285146">
    <property type="component" value="Unassembled WGS sequence"/>
</dbReference>
<evidence type="ECO:0000256" key="3">
    <source>
        <dbReference type="ARBA" id="ARBA00022989"/>
    </source>
</evidence>
<dbReference type="InterPro" id="IPR052337">
    <property type="entry name" value="SAT4-like"/>
</dbReference>